<dbReference type="Proteomes" id="UP000219338">
    <property type="component" value="Unassembled WGS sequence"/>
</dbReference>
<keyword evidence="1" id="KW-0812">Transmembrane</keyword>
<feature type="transmembrane region" description="Helical" evidence="1">
    <location>
        <begin position="26"/>
        <end position="50"/>
    </location>
</feature>
<keyword evidence="1" id="KW-1133">Transmembrane helix</keyword>
<evidence type="ECO:0000313" key="3">
    <source>
        <dbReference type="Proteomes" id="UP000219338"/>
    </source>
</evidence>
<dbReference type="AlphaFoldDB" id="A0A284RQA4"/>
<dbReference type="OrthoDB" id="2994223at2759"/>
<proteinExistence type="predicted"/>
<organism evidence="2 3">
    <name type="scientific">Armillaria ostoyae</name>
    <name type="common">Armillaria root rot fungus</name>
    <dbReference type="NCBI Taxonomy" id="47428"/>
    <lineage>
        <taxon>Eukaryota</taxon>
        <taxon>Fungi</taxon>
        <taxon>Dikarya</taxon>
        <taxon>Basidiomycota</taxon>
        <taxon>Agaricomycotina</taxon>
        <taxon>Agaricomycetes</taxon>
        <taxon>Agaricomycetidae</taxon>
        <taxon>Agaricales</taxon>
        <taxon>Marasmiineae</taxon>
        <taxon>Physalacriaceae</taxon>
        <taxon>Armillaria</taxon>
    </lineage>
</organism>
<accession>A0A284RQA4</accession>
<dbReference type="STRING" id="47428.A0A284RQA4"/>
<protein>
    <submittedName>
        <fullName evidence="2">Uncharacterized protein</fullName>
    </submittedName>
</protein>
<evidence type="ECO:0000313" key="2">
    <source>
        <dbReference type="EMBL" id="SJL10931.1"/>
    </source>
</evidence>
<sequence length="484" mass="53615">MSSPAKSPPSDMASPARKPGHPWQLIWYQIVFLLRLCLIFVVAFFLLAVLNAAILNVRQSIECPNASQPPASTTADDATSTWIPTFPSRDMFYHTANLTVFLEEDVLEQAITAIEQLSDDAESDPDLPVDLIDVWYGLGTDARMLFSHLVALHDAGFYAMRSFALQLRHIDLALDKLWKSWTPWDYIELRMQMKTSCGVLKEQLALLNEELDKIHAVVETSRIDAARIEKFDEGQELESLWNTLDNLTFVNEDFMGVVDPRPNVHREANSEKLTSLEDGDVKHPFIYDGSKERLQGYADTLEAYGDFDSVQRNDAWVIKNLGDHTLNDLTYAVEEKKDLWEENQNYASIQNCAEAAPVLANFSMIIFNPGAFVDVIKCACTETFQSVFPQCVDCFQATNQTDILEGNDLPSIVSGMRKICALESTLLGNVSESNGEVTVSASSTSSASTSTSSSAAIPRAMPVSLSGLYAILLILSLGISTTVL</sequence>
<name>A0A284RQA4_ARMOS</name>
<evidence type="ECO:0000256" key="1">
    <source>
        <dbReference type="SAM" id="Phobius"/>
    </source>
</evidence>
<gene>
    <name evidence="2" type="ORF">ARMOST_14327</name>
</gene>
<keyword evidence="3" id="KW-1185">Reference proteome</keyword>
<dbReference type="EMBL" id="FUEG01000013">
    <property type="protein sequence ID" value="SJL10931.1"/>
    <property type="molecule type" value="Genomic_DNA"/>
</dbReference>
<keyword evidence="1" id="KW-0472">Membrane</keyword>
<feature type="transmembrane region" description="Helical" evidence="1">
    <location>
        <begin position="463"/>
        <end position="483"/>
    </location>
</feature>
<reference evidence="3" key="1">
    <citation type="journal article" date="2017" name="Nat. Ecol. Evol.">
        <title>Genome expansion and lineage-specific genetic innovations in the forest pathogenic fungi Armillaria.</title>
        <authorList>
            <person name="Sipos G."/>
            <person name="Prasanna A.N."/>
            <person name="Walter M.C."/>
            <person name="O'Connor E."/>
            <person name="Balint B."/>
            <person name="Krizsan K."/>
            <person name="Kiss B."/>
            <person name="Hess J."/>
            <person name="Varga T."/>
            <person name="Slot J."/>
            <person name="Riley R."/>
            <person name="Boka B."/>
            <person name="Rigling D."/>
            <person name="Barry K."/>
            <person name="Lee J."/>
            <person name="Mihaltcheva S."/>
            <person name="LaButti K."/>
            <person name="Lipzen A."/>
            <person name="Waldron R."/>
            <person name="Moloney N.M."/>
            <person name="Sperisen C."/>
            <person name="Kredics L."/>
            <person name="Vagvoelgyi C."/>
            <person name="Patrignani A."/>
            <person name="Fitzpatrick D."/>
            <person name="Nagy I."/>
            <person name="Doyle S."/>
            <person name="Anderson J.B."/>
            <person name="Grigoriev I.V."/>
            <person name="Gueldener U."/>
            <person name="Muensterkoetter M."/>
            <person name="Nagy L.G."/>
        </authorList>
    </citation>
    <scope>NUCLEOTIDE SEQUENCE [LARGE SCALE GENOMIC DNA]</scope>
    <source>
        <strain evidence="3">C18/9</strain>
    </source>
</reference>